<organism evidence="4 5">
    <name type="scientific">Symbiodinium natans</name>
    <dbReference type="NCBI Taxonomy" id="878477"/>
    <lineage>
        <taxon>Eukaryota</taxon>
        <taxon>Sar</taxon>
        <taxon>Alveolata</taxon>
        <taxon>Dinophyceae</taxon>
        <taxon>Suessiales</taxon>
        <taxon>Symbiodiniaceae</taxon>
        <taxon>Symbiodinium</taxon>
    </lineage>
</organism>
<dbReference type="PANTHER" id="PTHR40849">
    <property type="entry name" value="C2 CALCIUM-DEPENDENT MEMBRANE TARGETING"/>
    <property type="match status" value="1"/>
</dbReference>
<keyword evidence="2" id="KW-0812">Transmembrane</keyword>
<evidence type="ECO:0000256" key="3">
    <source>
        <dbReference type="SAM" id="SignalP"/>
    </source>
</evidence>
<dbReference type="Proteomes" id="UP000604046">
    <property type="component" value="Unassembled WGS sequence"/>
</dbReference>
<reference evidence="4" key="1">
    <citation type="submission" date="2021-02" db="EMBL/GenBank/DDBJ databases">
        <authorList>
            <person name="Dougan E. K."/>
            <person name="Rhodes N."/>
            <person name="Thang M."/>
            <person name="Chan C."/>
        </authorList>
    </citation>
    <scope>NUCLEOTIDE SEQUENCE</scope>
</reference>
<dbReference type="PANTHER" id="PTHR40849:SF2">
    <property type="entry name" value="RGS DOMAIN-CONTAINING PROTEIN"/>
    <property type="match status" value="1"/>
</dbReference>
<name>A0A812IEQ5_9DINO</name>
<keyword evidence="2" id="KW-1133">Transmembrane helix</keyword>
<sequence>MQRRSRRGVLVLSALLCGWKIAPSFLVPKPKADLTDLDRQADLMSGRRDVITAVTLLGIPDVAWAKRGGASSSDEGLPTQQSMPGEIETEESISEDWKPVDIGESTLVDPNDPKYKQMSMLARDIEKQKAKNEEFEKMTPEAVQNLFWADVKHRVVKKSRHLALATRTLLQAHNTSSSGRLTNKFDKRVGGRLQSFEKHLDKHTKETSLLREHAKLKLLETSAPLRAEFMEKLRELMKERVTADPDMWECVKGCYESLIDIIWEDVEKEIELNVELAWLKSAECQEQSGPASTWSCYCWLRRKVLRHYLPYDRSLFGKLKDPLYLALTLIMLIPNAGFRVSVLSLILTLILFPGPPDEFQLINFIMLSKGTQFITGGLLSMSQGAVIYFKCFTWHDADLGQCIAEHGPGRVSSLAGAMADYLGSIALVWIAFLALPYSREHREEKRVAALGRSRGSSSEPRARDTAEASSKASKDSKSKDTGKGGRGPGRGGRLAMLLRYDVTCFALSLLVLLLLTLSTFELKDREVTLWRHLQENIFWCKVFYSLLSMPFFLFTIQPLQQVLTHAAPTGFNALGACVPFHLPEP</sequence>
<feature type="signal peptide" evidence="3">
    <location>
        <begin position="1"/>
        <end position="24"/>
    </location>
</feature>
<keyword evidence="2" id="KW-0472">Membrane</keyword>
<feature type="transmembrane region" description="Helical" evidence="2">
    <location>
        <begin position="536"/>
        <end position="556"/>
    </location>
</feature>
<evidence type="ECO:0000256" key="2">
    <source>
        <dbReference type="SAM" id="Phobius"/>
    </source>
</evidence>
<feature type="transmembrane region" description="Helical" evidence="2">
    <location>
        <begin position="497"/>
        <end position="516"/>
    </location>
</feature>
<gene>
    <name evidence="4" type="ORF">SNAT2548_LOCUS3937</name>
</gene>
<dbReference type="OrthoDB" id="67700at2759"/>
<comment type="caution">
    <text evidence="4">The sequence shown here is derived from an EMBL/GenBank/DDBJ whole genome shotgun (WGS) entry which is preliminary data.</text>
</comment>
<feature type="region of interest" description="Disordered" evidence="1">
    <location>
        <begin position="68"/>
        <end position="94"/>
    </location>
</feature>
<keyword evidence="3" id="KW-0732">Signal</keyword>
<protein>
    <submittedName>
        <fullName evidence="4">Uncharacterized protein</fullName>
    </submittedName>
</protein>
<feature type="chain" id="PRO_5032319891" evidence="3">
    <location>
        <begin position="25"/>
        <end position="585"/>
    </location>
</feature>
<feature type="region of interest" description="Disordered" evidence="1">
    <location>
        <begin position="448"/>
        <end position="488"/>
    </location>
</feature>
<proteinExistence type="predicted"/>
<accession>A0A812IEQ5</accession>
<evidence type="ECO:0000313" key="4">
    <source>
        <dbReference type="EMBL" id="CAE7032812.1"/>
    </source>
</evidence>
<evidence type="ECO:0000256" key="1">
    <source>
        <dbReference type="SAM" id="MobiDB-lite"/>
    </source>
</evidence>
<evidence type="ECO:0000313" key="5">
    <source>
        <dbReference type="Proteomes" id="UP000604046"/>
    </source>
</evidence>
<feature type="compositionally biased region" description="Polar residues" evidence="1">
    <location>
        <begin position="70"/>
        <end position="83"/>
    </location>
</feature>
<dbReference type="EMBL" id="CAJNDS010000241">
    <property type="protein sequence ID" value="CAE7032812.1"/>
    <property type="molecule type" value="Genomic_DNA"/>
</dbReference>
<keyword evidence="5" id="KW-1185">Reference proteome</keyword>
<dbReference type="AlphaFoldDB" id="A0A812IEQ5"/>
<feature type="compositionally biased region" description="Basic and acidic residues" evidence="1">
    <location>
        <begin position="460"/>
        <end position="483"/>
    </location>
</feature>